<name>A0A9X0WDE8_9GAMM</name>
<gene>
    <name evidence="2" type="ORF">CKO42_23945</name>
</gene>
<dbReference type="InterPro" id="IPR011047">
    <property type="entry name" value="Quinoprotein_ADH-like_sf"/>
</dbReference>
<dbReference type="EMBL" id="NRRY01000072">
    <property type="protein sequence ID" value="MBK1621409.1"/>
    <property type="molecule type" value="Genomic_DNA"/>
</dbReference>
<sequence>MKASRPIAIGIAVLGLILLIAGPLIPGGERLVRNAPIGSGHITDLARADDGSILAGTQDGELWRYASDLWTRVNVNLGGHPVTALSADLSGDASKGPIGTGGGLYNVPAGMPALPVRVRDEILAGGRLLVGTGNGLYVQGDGQWLQALEGTSIYRLETQQVGDELWLHLGSVGDGVFSAKAADPLSWQPNREELPEGINIFSFVITDGGRLIAGSDQGLYWQEAPLQPWQRLKVGLENSRMLSLYLEPAKSKQAERLWIGSDDGLLRVEIDESGDALEAKAFAELIQAPPDHVQYGVSWIVPFGDGVMLSAGSVYQFGPMGLKGWYWISLAGLILLILGGLLIPSCHTIDDEAPHTS</sequence>
<comment type="caution">
    <text evidence="2">The sequence shown here is derived from an EMBL/GenBank/DDBJ whole genome shotgun (WGS) entry which is preliminary data.</text>
</comment>
<evidence type="ECO:0000313" key="2">
    <source>
        <dbReference type="EMBL" id="MBK1621409.1"/>
    </source>
</evidence>
<accession>A0A9X0WDE8</accession>
<dbReference type="Gene3D" id="2.130.10.10">
    <property type="entry name" value="YVTN repeat-like/Quinoprotein amine dehydrogenase"/>
    <property type="match status" value="1"/>
</dbReference>
<keyword evidence="1" id="KW-1133">Transmembrane helix</keyword>
<dbReference type="InterPro" id="IPR015943">
    <property type="entry name" value="WD40/YVTN_repeat-like_dom_sf"/>
</dbReference>
<keyword evidence="1" id="KW-0472">Membrane</keyword>
<dbReference type="Proteomes" id="UP001138768">
    <property type="component" value="Unassembled WGS sequence"/>
</dbReference>
<reference evidence="2 3" key="1">
    <citation type="journal article" date="2020" name="Microorganisms">
        <title>Osmotic Adaptation and Compatible Solute Biosynthesis of Phototrophic Bacteria as Revealed from Genome Analyses.</title>
        <authorList>
            <person name="Imhoff J.F."/>
            <person name="Rahn T."/>
            <person name="Kunzel S."/>
            <person name="Keller A."/>
            <person name="Neulinger S.C."/>
        </authorList>
    </citation>
    <scope>NUCLEOTIDE SEQUENCE [LARGE SCALE GENOMIC DNA]</scope>
    <source>
        <strain evidence="2 3">DSM 25653</strain>
    </source>
</reference>
<dbReference type="RefSeq" id="WP_200250457.1">
    <property type="nucleotide sequence ID" value="NZ_NRRY01000072.1"/>
</dbReference>
<evidence type="ECO:0000313" key="3">
    <source>
        <dbReference type="Proteomes" id="UP001138768"/>
    </source>
</evidence>
<dbReference type="SUPFAM" id="SSF50998">
    <property type="entry name" value="Quinoprotein alcohol dehydrogenase-like"/>
    <property type="match status" value="1"/>
</dbReference>
<feature type="transmembrane region" description="Helical" evidence="1">
    <location>
        <begin position="325"/>
        <end position="343"/>
    </location>
</feature>
<proteinExistence type="predicted"/>
<organism evidence="2 3">
    <name type="scientific">Lamprobacter modestohalophilus</name>
    <dbReference type="NCBI Taxonomy" id="1064514"/>
    <lineage>
        <taxon>Bacteria</taxon>
        <taxon>Pseudomonadati</taxon>
        <taxon>Pseudomonadota</taxon>
        <taxon>Gammaproteobacteria</taxon>
        <taxon>Chromatiales</taxon>
        <taxon>Chromatiaceae</taxon>
        <taxon>Lamprobacter</taxon>
    </lineage>
</organism>
<evidence type="ECO:0000256" key="1">
    <source>
        <dbReference type="SAM" id="Phobius"/>
    </source>
</evidence>
<feature type="transmembrane region" description="Helical" evidence="1">
    <location>
        <begin position="6"/>
        <end position="25"/>
    </location>
</feature>
<protein>
    <submittedName>
        <fullName evidence="2">Uncharacterized protein</fullName>
    </submittedName>
</protein>
<keyword evidence="1" id="KW-0812">Transmembrane</keyword>
<dbReference type="AlphaFoldDB" id="A0A9X0WDE8"/>
<keyword evidence="3" id="KW-1185">Reference proteome</keyword>